<keyword evidence="4" id="KW-1185">Reference proteome</keyword>
<organism evidence="3 4">
    <name type="scientific">Paracoccus niistensis</name>
    <dbReference type="NCBI Taxonomy" id="632935"/>
    <lineage>
        <taxon>Bacteria</taxon>
        <taxon>Pseudomonadati</taxon>
        <taxon>Pseudomonadota</taxon>
        <taxon>Alphaproteobacteria</taxon>
        <taxon>Rhodobacterales</taxon>
        <taxon>Paracoccaceae</taxon>
        <taxon>Paracoccus</taxon>
    </lineage>
</organism>
<name>A0ABV6I1D7_9RHOB</name>
<feature type="region of interest" description="Disordered" evidence="1">
    <location>
        <begin position="167"/>
        <end position="224"/>
    </location>
</feature>
<protein>
    <submittedName>
        <fullName evidence="3">Uncharacterized protein</fullName>
    </submittedName>
</protein>
<accession>A0ABV6I1D7</accession>
<comment type="caution">
    <text evidence="3">The sequence shown here is derived from an EMBL/GenBank/DDBJ whole genome shotgun (WGS) entry which is preliminary data.</text>
</comment>
<evidence type="ECO:0000256" key="2">
    <source>
        <dbReference type="SAM" id="Phobius"/>
    </source>
</evidence>
<dbReference type="Proteomes" id="UP001589799">
    <property type="component" value="Unassembled WGS sequence"/>
</dbReference>
<sequence length="224" mass="23688">MRGISITSWNDFLSALIGIALFALIGIGIRLLVMFTVQARRERMNRQINERLKLLIAAYKTLGGSFTGELSVDPTHLRDLRQRMAEEDGATDSLDADTPGADRRRRIRDAVEAALSDILLLGTEEQVRLAERAARELVEGRRVHTQELVVSLRDFIREALDLEPVPAGLAIPPQGPTRPPGSGAGGRGRGEGGGGRGGGGGMDAGGGGMGLGMGAGRSDPDTAP</sequence>
<keyword evidence="2" id="KW-0472">Membrane</keyword>
<keyword evidence="2" id="KW-1133">Transmembrane helix</keyword>
<evidence type="ECO:0000256" key="1">
    <source>
        <dbReference type="SAM" id="MobiDB-lite"/>
    </source>
</evidence>
<proteinExistence type="predicted"/>
<dbReference type="EMBL" id="JBHLWE010000017">
    <property type="protein sequence ID" value="MFC0340036.1"/>
    <property type="molecule type" value="Genomic_DNA"/>
</dbReference>
<gene>
    <name evidence="3" type="ORF">ACFFII_04575</name>
</gene>
<dbReference type="RefSeq" id="WP_377697710.1">
    <property type="nucleotide sequence ID" value="NZ_JBHLWE010000017.1"/>
</dbReference>
<feature type="transmembrane region" description="Helical" evidence="2">
    <location>
        <begin position="12"/>
        <end position="37"/>
    </location>
</feature>
<reference evidence="3 4" key="1">
    <citation type="submission" date="2024-09" db="EMBL/GenBank/DDBJ databases">
        <authorList>
            <person name="Sun Q."/>
            <person name="Mori K."/>
        </authorList>
    </citation>
    <scope>NUCLEOTIDE SEQUENCE [LARGE SCALE GENOMIC DNA]</scope>
    <source>
        <strain evidence="3 4">KCTC 22789</strain>
    </source>
</reference>
<keyword evidence="2" id="KW-0812">Transmembrane</keyword>
<evidence type="ECO:0000313" key="4">
    <source>
        <dbReference type="Proteomes" id="UP001589799"/>
    </source>
</evidence>
<evidence type="ECO:0000313" key="3">
    <source>
        <dbReference type="EMBL" id="MFC0340036.1"/>
    </source>
</evidence>
<feature type="compositionally biased region" description="Gly residues" evidence="1">
    <location>
        <begin position="182"/>
        <end position="215"/>
    </location>
</feature>